<accession>A0A1W0WAF4</accession>
<name>A0A1W0WAF4_HYPEX</name>
<keyword evidence="2" id="KW-1185">Reference proteome</keyword>
<gene>
    <name evidence="1" type="ORF">BV898_13537</name>
</gene>
<dbReference type="Proteomes" id="UP000192578">
    <property type="component" value="Unassembled WGS sequence"/>
</dbReference>
<dbReference type="AlphaFoldDB" id="A0A1W0WAF4"/>
<proteinExistence type="predicted"/>
<evidence type="ECO:0000313" key="1">
    <source>
        <dbReference type="EMBL" id="OQV12195.1"/>
    </source>
</evidence>
<reference evidence="2" key="1">
    <citation type="submission" date="2017-01" db="EMBL/GenBank/DDBJ databases">
        <title>Comparative genomics of anhydrobiosis in the tardigrade Hypsibius dujardini.</title>
        <authorList>
            <person name="Yoshida Y."/>
            <person name="Koutsovoulos G."/>
            <person name="Laetsch D."/>
            <person name="Stevens L."/>
            <person name="Kumar S."/>
            <person name="Horikawa D."/>
            <person name="Ishino K."/>
            <person name="Komine S."/>
            <person name="Tomita M."/>
            <person name="Blaxter M."/>
            <person name="Arakawa K."/>
        </authorList>
    </citation>
    <scope>NUCLEOTIDE SEQUENCE [LARGE SCALE GENOMIC DNA]</scope>
    <source>
        <strain evidence="2">Z151</strain>
    </source>
</reference>
<comment type="caution">
    <text evidence="1">The sequence shown here is derived from an EMBL/GenBank/DDBJ whole genome shotgun (WGS) entry which is preliminary data.</text>
</comment>
<dbReference type="EMBL" id="MTYJ01000151">
    <property type="protein sequence ID" value="OQV12195.1"/>
    <property type="molecule type" value="Genomic_DNA"/>
</dbReference>
<sequence>MTSQWICSNRQVTPLEAPSLKHRNKITSTSAGAAATLALSNDNCQPHYSSIFVAVSYLFDKKDELGDSDVFFKLRREDGATWQVCPQAQELRFPGRLK</sequence>
<organism evidence="1 2">
    <name type="scientific">Hypsibius exemplaris</name>
    <name type="common">Freshwater tardigrade</name>
    <dbReference type="NCBI Taxonomy" id="2072580"/>
    <lineage>
        <taxon>Eukaryota</taxon>
        <taxon>Metazoa</taxon>
        <taxon>Ecdysozoa</taxon>
        <taxon>Tardigrada</taxon>
        <taxon>Eutardigrada</taxon>
        <taxon>Parachela</taxon>
        <taxon>Hypsibioidea</taxon>
        <taxon>Hypsibiidae</taxon>
        <taxon>Hypsibius</taxon>
    </lineage>
</organism>
<evidence type="ECO:0000313" key="2">
    <source>
        <dbReference type="Proteomes" id="UP000192578"/>
    </source>
</evidence>
<protein>
    <submittedName>
        <fullName evidence="1">Uncharacterized protein</fullName>
    </submittedName>
</protein>